<organism evidence="3 4">
    <name type="scientific">Ignatzschineria rhizosphaerae</name>
    <dbReference type="NCBI Taxonomy" id="2923279"/>
    <lineage>
        <taxon>Bacteria</taxon>
        <taxon>Pseudomonadati</taxon>
        <taxon>Pseudomonadota</taxon>
        <taxon>Gammaproteobacteria</taxon>
        <taxon>Cardiobacteriales</taxon>
        <taxon>Ignatzschineriaceae</taxon>
        <taxon>Ignatzschineria</taxon>
    </lineage>
</organism>
<dbReference type="EMBL" id="CP093379">
    <property type="protein sequence ID" value="UNM97256.1"/>
    <property type="molecule type" value="Genomic_DNA"/>
</dbReference>
<keyword evidence="2" id="KW-0472">Membrane</keyword>
<sequence length="245" mass="29063">MHLKRKKDQREQREFSWLFVVTISFIFMTWMIAIYLTLQSPNNESIFFDAVVALFTGVAFTGVIYSLHLQREDLQLNREELKINREEIARNREELKAHKEELQRQLFDQHFQFMLLTFSQKVDLFSENYSTQEYLLDMEMIALPKRTVLSEAEFITKFTPERLNTIKSFNDVLTYYDQHYQFSDKTHSAALCMMTLAITAQLSSLIRIVNKLDLAHENFAYLQPQLKKAMENALTLTQKYQLIAF</sequence>
<feature type="transmembrane region" description="Helical" evidence="2">
    <location>
        <begin position="15"/>
        <end position="38"/>
    </location>
</feature>
<evidence type="ECO:0000313" key="3">
    <source>
        <dbReference type="EMBL" id="UNM97256.1"/>
    </source>
</evidence>
<evidence type="ECO:0000256" key="1">
    <source>
        <dbReference type="SAM" id="Coils"/>
    </source>
</evidence>
<keyword evidence="2" id="KW-0812">Transmembrane</keyword>
<accession>A0ABY3X306</accession>
<dbReference type="Proteomes" id="UP000829542">
    <property type="component" value="Chromosome"/>
</dbReference>
<gene>
    <name evidence="3" type="ORF">MMG00_05230</name>
</gene>
<feature type="transmembrane region" description="Helical" evidence="2">
    <location>
        <begin position="50"/>
        <end position="69"/>
    </location>
</feature>
<dbReference type="RefSeq" id="WP_242152400.1">
    <property type="nucleotide sequence ID" value="NZ_CP093379.1"/>
</dbReference>
<evidence type="ECO:0008006" key="5">
    <source>
        <dbReference type="Google" id="ProtNLM"/>
    </source>
</evidence>
<name>A0ABY3X306_9GAMM</name>
<keyword evidence="2" id="KW-1133">Transmembrane helix</keyword>
<evidence type="ECO:0000256" key="2">
    <source>
        <dbReference type="SAM" id="Phobius"/>
    </source>
</evidence>
<proteinExistence type="predicted"/>
<keyword evidence="4" id="KW-1185">Reference proteome</keyword>
<feature type="coiled-coil region" evidence="1">
    <location>
        <begin position="69"/>
        <end position="105"/>
    </location>
</feature>
<protein>
    <recommendedName>
        <fullName evidence="5">DUF4760 domain-containing protein</fullName>
    </recommendedName>
</protein>
<reference evidence="3 4" key="1">
    <citation type="submission" date="2022-03" db="EMBL/GenBank/DDBJ databases">
        <title>Ignatzschineria rhizosphaerae HR5S32.</title>
        <authorList>
            <person name="Sun J.Q."/>
            <person name="Feng J.Y."/>
        </authorList>
    </citation>
    <scope>NUCLEOTIDE SEQUENCE [LARGE SCALE GENOMIC DNA]</scope>
    <source>
        <strain evidence="3 4">HR5S32</strain>
    </source>
</reference>
<evidence type="ECO:0000313" key="4">
    <source>
        <dbReference type="Proteomes" id="UP000829542"/>
    </source>
</evidence>
<keyword evidence="1" id="KW-0175">Coiled coil</keyword>